<proteinExistence type="predicted"/>
<sequence length="163" mass="18338">MEVDREQLKLNILYRQIVSRGVYSGIPLTDDDGMDGIFDLFDADPTFCSELFTETEEIPQVPVTNNLGLFGIEPMMSLMHSTMDDQSLQSNARSLFEHPWSFEFYNPTCSFSMSNSMPSNQSIGAQCNRDTITGEGPSTMQYQHMEKGLIHEGLTDDNDNSDS</sequence>
<dbReference type="EMBL" id="JBJUIK010000005">
    <property type="protein sequence ID" value="KAL3528210.1"/>
    <property type="molecule type" value="Genomic_DNA"/>
</dbReference>
<dbReference type="Proteomes" id="UP001630127">
    <property type="component" value="Unassembled WGS sequence"/>
</dbReference>
<dbReference type="AlphaFoldDB" id="A0ABD3ACL9"/>
<protein>
    <submittedName>
        <fullName evidence="1">Uncharacterized protein</fullName>
    </submittedName>
</protein>
<organism evidence="1 2">
    <name type="scientific">Cinchona calisaya</name>
    <dbReference type="NCBI Taxonomy" id="153742"/>
    <lineage>
        <taxon>Eukaryota</taxon>
        <taxon>Viridiplantae</taxon>
        <taxon>Streptophyta</taxon>
        <taxon>Embryophyta</taxon>
        <taxon>Tracheophyta</taxon>
        <taxon>Spermatophyta</taxon>
        <taxon>Magnoliopsida</taxon>
        <taxon>eudicotyledons</taxon>
        <taxon>Gunneridae</taxon>
        <taxon>Pentapetalae</taxon>
        <taxon>asterids</taxon>
        <taxon>lamiids</taxon>
        <taxon>Gentianales</taxon>
        <taxon>Rubiaceae</taxon>
        <taxon>Cinchonoideae</taxon>
        <taxon>Cinchoneae</taxon>
        <taxon>Cinchona</taxon>
    </lineage>
</organism>
<evidence type="ECO:0000313" key="1">
    <source>
        <dbReference type="EMBL" id="KAL3528210.1"/>
    </source>
</evidence>
<reference evidence="1 2" key="1">
    <citation type="submission" date="2024-11" db="EMBL/GenBank/DDBJ databases">
        <title>A near-complete genome assembly of Cinchona calisaya.</title>
        <authorList>
            <person name="Lian D.C."/>
            <person name="Zhao X.W."/>
            <person name="Wei L."/>
        </authorList>
    </citation>
    <scope>NUCLEOTIDE SEQUENCE [LARGE SCALE GENOMIC DNA]</scope>
    <source>
        <tissue evidence="1">Nenye</tissue>
    </source>
</reference>
<accession>A0ABD3ACL9</accession>
<name>A0ABD3ACL9_9GENT</name>
<keyword evidence="2" id="KW-1185">Reference proteome</keyword>
<evidence type="ECO:0000313" key="2">
    <source>
        <dbReference type="Proteomes" id="UP001630127"/>
    </source>
</evidence>
<gene>
    <name evidence="1" type="ORF">ACH5RR_012866</name>
</gene>
<comment type="caution">
    <text evidence="1">The sequence shown here is derived from an EMBL/GenBank/DDBJ whole genome shotgun (WGS) entry which is preliminary data.</text>
</comment>